<organism evidence="2 3">
    <name type="scientific">Araneus ventricosus</name>
    <name type="common">Orbweaver spider</name>
    <name type="synonym">Epeira ventricosa</name>
    <dbReference type="NCBI Taxonomy" id="182803"/>
    <lineage>
        <taxon>Eukaryota</taxon>
        <taxon>Metazoa</taxon>
        <taxon>Ecdysozoa</taxon>
        <taxon>Arthropoda</taxon>
        <taxon>Chelicerata</taxon>
        <taxon>Arachnida</taxon>
        <taxon>Araneae</taxon>
        <taxon>Araneomorphae</taxon>
        <taxon>Entelegynae</taxon>
        <taxon>Araneoidea</taxon>
        <taxon>Araneidae</taxon>
        <taxon>Araneus</taxon>
    </lineage>
</organism>
<dbReference type="OrthoDB" id="413361at2759"/>
<proteinExistence type="predicted"/>
<gene>
    <name evidence="2" type="ORF">AVEN_48778_1</name>
</gene>
<evidence type="ECO:0000313" key="2">
    <source>
        <dbReference type="EMBL" id="GBO23507.1"/>
    </source>
</evidence>
<name>A0A4Y2VIC3_ARAVE</name>
<accession>A0A4Y2VIC3</accession>
<dbReference type="EMBL" id="BGPR01046559">
    <property type="protein sequence ID" value="GBO23507.1"/>
    <property type="molecule type" value="Genomic_DNA"/>
</dbReference>
<sequence length="128" mass="15009">MKPKESMKSYLGRLMDFHRKLSSGGYGVYSGTHGWSKLDPNAKECVLVGHPEGVKGYKLWYMKKKSFFTVEMKSSKMWRRAMEEENENLQNTQPWELVTKPEGIKFIISKWLFRKKMDEAGNCMKFKA</sequence>
<reference evidence="2 3" key="1">
    <citation type="journal article" date="2019" name="Sci. Rep.">
        <title>Orb-weaving spider Araneus ventricosus genome elucidates the spidroin gene catalogue.</title>
        <authorList>
            <person name="Kono N."/>
            <person name="Nakamura H."/>
            <person name="Ohtoshi R."/>
            <person name="Moran D.A.P."/>
            <person name="Shinohara A."/>
            <person name="Yoshida Y."/>
            <person name="Fujiwara M."/>
            <person name="Mori M."/>
            <person name="Tomita M."/>
            <person name="Arakawa K."/>
        </authorList>
    </citation>
    <scope>NUCLEOTIDE SEQUENCE [LARGE SCALE GENOMIC DNA]</scope>
</reference>
<dbReference type="Proteomes" id="UP000499080">
    <property type="component" value="Unassembled WGS sequence"/>
</dbReference>
<evidence type="ECO:0000313" key="3">
    <source>
        <dbReference type="Proteomes" id="UP000499080"/>
    </source>
</evidence>
<protein>
    <recommendedName>
        <fullName evidence="1">Retroviral polymerase SH3-like domain-containing protein</fullName>
    </recommendedName>
</protein>
<dbReference type="Pfam" id="PF25597">
    <property type="entry name" value="SH3_retrovirus"/>
    <property type="match status" value="1"/>
</dbReference>
<dbReference type="AlphaFoldDB" id="A0A4Y2VIC3"/>
<dbReference type="InterPro" id="IPR057670">
    <property type="entry name" value="SH3_retrovirus"/>
</dbReference>
<comment type="caution">
    <text evidence="2">The sequence shown here is derived from an EMBL/GenBank/DDBJ whole genome shotgun (WGS) entry which is preliminary data.</text>
</comment>
<keyword evidence="3" id="KW-1185">Reference proteome</keyword>
<feature type="domain" description="Retroviral polymerase SH3-like" evidence="1">
    <location>
        <begin position="36"/>
        <end position="69"/>
    </location>
</feature>
<evidence type="ECO:0000259" key="1">
    <source>
        <dbReference type="Pfam" id="PF25597"/>
    </source>
</evidence>